<feature type="domain" description="Phosphatidic acid phosphatase type 2/haloperoxidase" evidence="2">
    <location>
        <begin position="105"/>
        <end position="218"/>
    </location>
</feature>
<feature type="transmembrane region" description="Helical" evidence="1">
    <location>
        <begin position="149"/>
        <end position="168"/>
    </location>
</feature>
<dbReference type="Gene3D" id="1.20.144.10">
    <property type="entry name" value="Phosphatidic acid phosphatase type 2/haloperoxidase"/>
    <property type="match status" value="2"/>
</dbReference>
<name>A0A7Y9LUM8_9MICC</name>
<dbReference type="EMBL" id="JACBYQ010000002">
    <property type="protein sequence ID" value="NYE95919.1"/>
    <property type="molecule type" value="Genomic_DNA"/>
</dbReference>
<keyword evidence="4" id="KW-1185">Reference proteome</keyword>
<comment type="caution">
    <text evidence="3">The sequence shown here is derived from an EMBL/GenBank/DDBJ whole genome shotgun (WGS) entry which is preliminary data.</text>
</comment>
<dbReference type="RefSeq" id="WP_179389642.1">
    <property type="nucleotide sequence ID" value="NZ_JACBYQ010000002.1"/>
</dbReference>
<sequence>MNDTRREQKLDPKLRLARLPLPKLWWAWLLGLAAATYLLGTVAKAMSNDSPGEFSIDQAFSSAHSPLLTALSESIAWLLSPFPAVIWIALCCLVLLIFRSSPVNALAFGWVVAISWLSCEVFKHLINRPRPDFHLLADPLLPESGTDSFPSGHTAIAFSLAFGFWLLARGSKWAKPVAILGVVFSLLVGLSRVYLGVHYPSDVFGSLLASSAGAIVAMALWNLLLSRWVARMAWLRRFGPLPELPVAA</sequence>
<feature type="transmembrane region" description="Helical" evidence="1">
    <location>
        <begin position="203"/>
        <end position="225"/>
    </location>
</feature>
<dbReference type="CDD" id="cd03392">
    <property type="entry name" value="PAP2_like_2"/>
    <property type="match status" value="1"/>
</dbReference>
<dbReference type="Pfam" id="PF01569">
    <property type="entry name" value="PAP2"/>
    <property type="match status" value="1"/>
</dbReference>
<dbReference type="InterPro" id="IPR036938">
    <property type="entry name" value="PAP2/HPO_sf"/>
</dbReference>
<dbReference type="SMART" id="SM00014">
    <property type="entry name" value="acidPPc"/>
    <property type="match status" value="1"/>
</dbReference>
<dbReference type="PANTHER" id="PTHR14969:SF13">
    <property type="entry name" value="AT30094P"/>
    <property type="match status" value="1"/>
</dbReference>
<proteinExistence type="predicted"/>
<keyword evidence="3" id="KW-0378">Hydrolase</keyword>
<organism evidence="3 4">
    <name type="scientific">Psychromicrobium silvestre</name>
    <dbReference type="NCBI Taxonomy" id="1645614"/>
    <lineage>
        <taxon>Bacteria</taxon>
        <taxon>Bacillati</taxon>
        <taxon>Actinomycetota</taxon>
        <taxon>Actinomycetes</taxon>
        <taxon>Micrococcales</taxon>
        <taxon>Micrococcaceae</taxon>
        <taxon>Psychromicrobium</taxon>
    </lineage>
</organism>
<keyword evidence="1" id="KW-0812">Transmembrane</keyword>
<dbReference type="GO" id="GO:0050380">
    <property type="term" value="F:undecaprenyl-diphosphatase activity"/>
    <property type="evidence" value="ECO:0007669"/>
    <property type="project" value="UniProtKB-EC"/>
</dbReference>
<evidence type="ECO:0000256" key="1">
    <source>
        <dbReference type="SAM" id="Phobius"/>
    </source>
</evidence>
<dbReference type="Proteomes" id="UP000521748">
    <property type="component" value="Unassembled WGS sequence"/>
</dbReference>
<keyword evidence="1" id="KW-1133">Transmembrane helix</keyword>
<dbReference type="EC" id="3.6.1.27" evidence="3"/>
<feature type="transmembrane region" description="Helical" evidence="1">
    <location>
        <begin position="21"/>
        <end position="40"/>
    </location>
</feature>
<keyword evidence="1" id="KW-0472">Membrane</keyword>
<protein>
    <submittedName>
        <fullName evidence="3">Undecaprenyl-diphosphatase</fullName>
        <ecNumber evidence="3">3.6.1.27</ecNumber>
    </submittedName>
</protein>
<evidence type="ECO:0000313" key="3">
    <source>
        <dbReference type="EMBL" id="NYE95919.1"/>
    </source>
</evidence>
<dbReference type="SUPFAM" id="SSF48317">
    <property type="entry name" value="Acid phosphatase/Vanadium-dependent haloperoxidase"/>
    <property type="match status" value="1"/>
</dbReference>
<dbReference type="PANTHER" id="PTHR14969">
    <property type="entry name" value="SPHINGOSINE-1-PHOSPHATE PHOSPHOHYDROLASE"/>
    <property type="match status" value="1"/>
</dbReference>
<gene>
    <name evidence="3" type="ORF">FHU41_002169</name>
</gene>
<feature type="transmembrane region" description="Helical" evidence="1">
    <location>
        <begin position="105"/>
        <end position="126"/>
    </location>
</feature>
<evidence type="ECO:0000313" key="4">
    <source>
        <dbReference type="Proteomes" id="UP000521748"/>
    </source>
</evidence>
<evidence type="ECO:0000259" key="2">
    <source>
        <dbReference type="SMART" id="SM00014"/>
    </source>
</evidence>
<feature type="transmembrane region" description="Helical" evidence="1">
    <location>
        <begin position="177"/>
        <end position="197"/>
    </location>
</feature>
<feature type="transmembrane region" description="Helical" evidence="1">
    <location>
        <begin position="75"/>
        <end position="98"/>
    </location>
</feature>
<accession>A0A7Y9LUM8</accession>
<dbReference type="InterPro" id="IPR000326">
    <property type="entry name" value="PAP2/HPO"/>
</dbReference>
<dbReference type="AlphaFoldDB" id="A0A7Y9LUM8"/>
<reference evidence="3 4" key="1">
    <citation type="submission" date="2020-07" db="EMBL/GenBank/DDBJ databases">
        <title>Sequencing the genomes of 1000 actinobacteria strains.</title>
        <authorList>
            <person name="Klenk H.-P."/>
        </authorList>
    </citation>
    <scope>NUCLEOTIDE SEQUENCE [LARGE SCALE GENOMIC DNA]</scope>
    <source>
        <strain evidence="3 4">DSM 102047</strain>
    </source>
</reference>